<dbReference type="Pfam" id="PF04069">
    <property type="entry name" value="OpuAC"/>
    <property type="match status" value="1"/>
</dbReference>
<dbReference type="Proteomes" id="UP000019666">
    <property type="component" value="Unassembled WGS sequence"/>
</dbReference>
<reference evidence="3 4" key="1">
    <citation type="submission" date="2013-02" db="EMBL/GenBank/DDBJ databases">
        <authorList>
            <person name="Fiebig A."/>
            <person name="Goeker M."/>
            <person name="Klenk H.-P.P."/>
        </authorList>
    </citation>
    <scope>NUCLEOTIDE SEQUENCE [LARGE SCALE GENOMIC DNA]</scope>
    <source>
        <strain evidence="3 4">DSM 19309</strain>
    </source>
</reference>
<name>A0A017HQP2_9RHOB</name>
<dbReference type="STRING" id="442562.Rumeso_01904"/>
<accession>A0A017HQP2</accession>
<protein>
    <submittedName>
        <fullName evidence="3">L-proline glycine betaine binding protein ABC transporter protein ProX</fullName>
    </submittedName>
</protein>
<gene>
    <name evidence="3" type="ORF">Rumeso_01904</name>
</gene>
<dbReference type="HOGENOM" id="CLU_008673_1_1_5"/>
<dbReference type="AlphaFoldDB" id="A0A017HQP2"/>
<dbReference type="GO" id="GO:0033265">
    <property type="term" value="F:choline binding"/>
    <property type="evidence" value="ECO:0007669"/>
    <property type="project" value="InterPro"/>
</dbReference>
<dbReference type="NCBIfam" id="TIGR03414">
    <property type="entry name" value="ABC_choline_bnd"/>
    <property type="match status" value="1"/>
</dbReference>
<dbReference type="GO" id="GO:0022857">
    <property type="term" value="F:transmembrane transporter activity"/>
    <property type="evidence" value="ECO:0007669"/>
    <property type="project" value="InterPro"/>
</dbReference>
<keyword evidence="4" id="KW-1185">Reference proteome</keyword>
<evidence type="ECO:0000313" key="3">
    <source>
        <dbReference type="EMBL" id="EYD76483.1"/>
    </source>
</evidence>
<feature type="chain" id="PRO_5001496213" evidence="1">
    <location>
        <begin position="22"/>
        <end position="306"/>
    </location>
</feature>
<evidence type="ECO:0000256" key="1">
    <source>
        <dbReference type="SAM" id="SignalP"/>
    </source>
</evidence>
<dbReference type="GO" id="GO:0042597">
    <property type="term" value="C:periplasmic space"/>
    <property type="evidence" value="ECO:0007669"/>
    <property type="project" value="InterPro"/>
</dbReference>
<dbReference type="PATRIC" id="fig|442562.3.peg.1882"/>
<dbReference type="SUPFAM" id="SSF53850">
    <property type="entry name" value="Periplasmic binding protein-like II"/>
    <property type="match status" value="1"/>
</dbReference>
<evidence type="ECO:0000313" key="4">
    <source>
        <dbReference type="Proteomes" id="UP000019666"/>
    </source>
</evidence>
<sequence>MTLRTSLSALALLAVAAPALAQEACTSVSLSDVGWTDITSTTSAAKQVLEALGYDVDVQVLGVPVTFEALSTGDIDVFLGNWMPSQTAAIQSYLDEGSIETLGMNLEGTKYNLAVPAYLYDQGLHTYEDLPKFKDALNSEIYGIEPGNEANTYLIGLTEAGGTLEGFTIVESSEQGMLAQVKSAVESEAPVVFLGWEPHPMNSNFPLKYLEGGEDFFGGQGNVYTVTRKGFAADCPNVAKLLTNMHFTLPMENEMMGAILDEGKDPDTAVKDWLVAHPETIDPWLDGVTTVDGGDGLAAVKSALGL</sequence>
<feature type="domain" description="ABC-type glycine betaine transport system substrate-binding" evidence="2">
    <location>
        <begin position="27"/>
        <end position="274"/>
    </location>
</feature>
<dbReference type="InterPro" id="IPR007210">
    <property type="entry name" value="ABC_Gly_betaine_transp_sub-bd"/>
</dbReference>
<dbReference type="CDD" id="cd13640">
    <property type="entry name" value="PBP2_ChoX"/>
    <property type="match status" value="1"/>
</dbReference>
<dbReference type="InterPro" id="IPR017783">
    <property type="entry name" value="ABC_choline_sub-bd"/>
</dbReference>
<evidence type="ECO:0000259" key="2">
    <source>
        <dbReference type="Pfam" id="PF04069"/>
    </source>
</evidence>
<dbReference type="OrthoDB" id="9787902at2"/>
<dbReference type="GO" id="GO:0015871">
    <property type="term" value="P:choline transport"/>
    <property type="evidence" value="ECO:0007669"/>
    <property type="project" value="InterPro"/>
</dbReference>
<comment type="caution">
    <text evidence="3">The sequence shown here is derived from an EMBL/GenBank/DDBJ whole genome shotgun (WGS) entry which is preliminary data.</text>
</comment>
<keyword evidence="1" id="KW-0732">Signal</keyword>
<proteinExistence type="predicted"/>
<dbReference type="Gene3D" id="3.40.190.10">
    <property type="entry name" value="Periplasmic binding protein-like II"/>
    <property type="match status" value="1"/>
</dbReference>
<dbReference type="GO" id="GO:0043190">
    <property type="term" value="C:ATP-binding cassette (ABC) transporter complex"/>
    <property type="evidence" value="ECO:0007669"/>
    <property type="project" value="InterPro"/>
</dbReference>
<feature type="signal peptide" evidence="1">
    <location>
        <begin position="1"/>
        <end position="21"/>
    </location>
</feature>
<organism evidence="3 4">
    <name type="scientific">Rubellimicrobium mesophilum DSM 19309</name>
    <dbReference type="NCBI Taxonomy" id="442562"/>
    <lineage>
        <taxon>Bacteria</taxon>
        <taxon>Pseudomonadati</taxon>
        <taxon>Pseudomonadota</taxon>
        <taxon>Alphaproteobacteria</taxon>
        <taxon>Rhodobacterales</taxon>
        <taxon>Roseobacteraceae</taxon>
        <taxon>Rubellimicrobium</taxon>
    </lineage>
</organism>
<dbReference type="RefSeq" id="WP_037278586.1">
    <property type="nucleotide sequence ID" value="NZ_KK088556.1"/>
</dbReference>
<dbReference type="Gene3D" id="3.40.190.100">
    <property type="entry name" value="Glycine betaine-binding periplasmic protein, domain 2"/>
    <property type="match status" value="1"/>
</dbReference>
<dbReference type="EMBL" id="AOSK01000043">
    <property type="protein sequence ID" value="EYD76483.1"/>
    <property type="molecule type" value="Genomic_DNA"/>
</dbReference>